<name>A0A075FLG7_9ARCH</name>
<dbReference type="InterPro" id="IPR046342">
    <property type="entry name" value="CBS_dom_sf"/>
</dbReference>
<dbReference type="SMART" id="SM00530">
    <property type="entry name" value="HTH_XRE"/>
    <property type="match status" value="1"/>
</dbReference>
<proteinExistence type="predicted"/>
<dbReference type="CDD" id="cd00093">
    <property type="entry name" value="HTH_XRE"/>
    <property type="match status" value="1"/>
</dbReference>
<keyword evidence="1" id="KW-0129">CBS domain</keyword>
<dbReference type="PROSITE" id="PS50943">
    <property type="entry name" value="HTH_CROC1"/>
    <property type="match status" value="1"/>
</dbReference>
<dbReference type="Gene3D" id="3.10.580.10">
    <property type="entry name" value="CBS-domain"/>
    <property type="match status" value="1"/>
</dbReference>
<dbReference type="InterPro" id="IPR001387">
    <property type="entry name" value="Cro/C1-type_HTH"/>
</dbReference>
<accession>A0A075FLG7</accession>
<evidence type="ECO:0000259" key="2">
    <source>
        <dbReference type="PROSITE" id="PS50943"/>
    </source>
</evidence>
<dbReference type="GO" id="GO:0003677">
    <property type="term" value="F:DNA binding"/>
    <property type="evidence" value="ECO:0007669"/>
    <property type="project" value="InterPro"/>
</dbReference>
<dbReference type="EMBL" id="KF900357">
    <property type="protein sequence ID" value="AIE92108.1"/>
    <property type="molecule type" value="Genomic_DNA"/>
</dbReference>
<dbReference type="PIRSF" id="PIRSF037253">
    <property type="entry name" value="HTH_CBS_prd"/>
    <property type="match status" value="1"/>
</dbReference>
<dbReference type="Pfam" id="PF00571">
    <property type="entry name" value="CBS"/>
    <property type="match status" value="2"/>
</dbReference>
<dbReference type="Gene3D" id="1.10.260.40">
    <property type="entry name" value="lambda repressor-like DNA-binding domains"/>
    <property type="match status" value="1"/>
</dbReference>
<evidence type="ECO:0000313" key="3">
    <source>
        <dbReference type="EMBL" id="AIE92108.1"/>
    </source>
</evidence>
<feature type="domain" description="HTH cro/C1-type" evidence="2">
    <location>
        <begin position="8"/>
        <end position="51"/>
    </location>
</feature>
<dbReference type="Pfam" id="PF01381">
    <property type="entry name" value="HTH_3"/>
    <property type="match status" value="1"/>
</dbReference>
<dbReference type="InterPro" id="IPR000644">
    <property type="entry name" value="CBS_dom"/>
</dbReference>
<organism evidence="3">
    <name type="scientific">uncultured marine thaumarchaeote AD1000_19_G10</name>
    <dbReference type="NCBI Taxonomy" id="1455898"/>
    <lineage>
        <taxon>Archaea</taxon>
        <taxon>Nitrososphaerota</taxon>
        <taxon>environmental samples</taxon>
    </lineage>
</organism>
<dbReference type="PANTHER" id="PTHR43080:SF2">
    <property type="entry name" value="CBS DOMAIN-CONTAINING PROTEIN"/>
    <property type="match status" value="1"/>
</dbReference>
<protein>
    <submittedName>
        <fullName evidence="3">Transcriptional regulator XRE family</fullName>
    </submittedName>
</protein>
<reference evidence="3" key="1">
    <citation type="journal article" date="2014" name="Genome Biol. Evol.">
        <title>Pangenome evidence for extensive interdomain horizontal transfer affecting lineage core and shell genes in uncultured planktonic thaumarchaeota and euryarchaeota.</title>
        <authorList>
            <person name="Deschamps P."/>
            <person name="Zivanovic Y."/>
            <person name="Moreira D."/>
            <person name="Rodriguez-Valera F."/>
            <person name="Lopez-Garcia P."/>
        </authorList>
    </citation>
    <scope>NUCLEOTIDE SEQUENCE</scope>
</reference>
<dbReference type="AlphaFoldDB" id="A0A075FLG7"/>
<dbReference type="InterPro" id="IPR017158">
    <property type="entry name" value="Tscrpt-reg_CBS-contain_prd"/>
</dbReference>
<dbReference type="InterPro" id="IPR010982">
    <property type="entry name" value="Lambda_DNA-bd_dom_sf"/>
</dbReference>
<dbReference type="PANTHER" id="PTHR43080">
    <property type="entry name" value="CBS DOMAIN-CONTAINING PROTEIN CBSX3, MITOCHONDRIAL"/>
    <property type="match status" value="1"/>
</dbReference>
<dbReference type="SUPFAM" id="SSF54631">
    <property type="entry name" value="CBS-domain pair"/>
    <property type="match status" value="1"/>
</dbReference>
<dbReference type="SUPFAM" id="SSF47413">
    <property type="entry name" value="lambda repressor-like DNA-binding domains"/>
    <property type="match status" value="1"/>
</dbReference>
<evidence type="ECO:0000256" key="1">
    <source>
        <dbReference type="ARBA" id="ARBA00023122"/>
    </source>
</evidence>
<sequence length="178" mass="19888">MLPSLETIKEERKKLNMTQKKLASMTGVSTSMINQIESGRCKPSYDTAKKIFESLAKLEGQTSTRKAGDICSEKIVRLAPNNTVREAGKKMHEKTIDQIPIFDEGDLKGLVTIDIVNEYTERKDTKIRNVMNPKPPVVDFEFPANALSQLTRISGCVLIEKNSKIIGIITSSDLLKMM</sequence>
<dbReference type="InterPro" id="IPR051257">
    <property type="entry name" value="Diverse_CBS-Domain"/>
</dbReference>